<dbReference type="PANTHER" id="PTHR22929:SF0">
    <property type="entry name" value="TRANSCRIPTION FACTOR TFIIIB COMPONENT B'' HOMOLOG"/>
    <property type="match status" value="1"/>
</dbReference>
<dbReference type="AlphaFoldDB" id="B6K325"/>
<dbReference type="InterPro" id="IPR009057">
    <property type="entry name" value="Homeodomain-like_sf"/>
</dbReference>
<dbReference type="HOGENOM" id="CLU_327638_0_0_1"/>
<dbReference type="Proteomes" id="UP000001744">
    <property type="component" value="Unassembled WGS sequence"/>
</dbReference>
<dbReference type="eggNOG" id="KOG2009">
    <property type="taxonomic scope" value="Eukaryota"/>
</dbReference>
<evidence type="ECO:0000313" key="5">
    <source>
        <dbReference type="JaponicusDB" id="SJAG_03007"/>
    </source>
</evidence>
<feature type="compositionally biased region" description="Polar residues" evidence="2">
    <location>
        <begin position="163"/>
        <end position="173"/>
    </location>
</feature>
<dbReference type="VEuPathDB" id="FungiDB:SJAG_03007"/>
<dbReference type="GO" id="GO:0000126">
    <property type="term" value="C:transcription factor TFIIIB complex"/>
    <property type="evidence" value="ECO:0000318"/>
    <property type="project" value="GO_Central"/>
</dbReference>
<dbReference type="PANTHER" id="PTHR22929">
    <property type="entry name" value="RNA POLYMERASE III TRANSCRIPTION INITIATION FACTOR B"/>
    <property type="match status" value="1"/>
</dbReference>
<dbReference type="Gene3D" id="1.10.10.60">
    <property type="entry name" value="Homeodomain-like"/>
    <property type="match status" value="1"/>
</dbReference>
<dbReference type="EMBL" id="KE651167">
    <property type="protein sequence ID" value="EEB07882.2"/>
    <property type="molecule type" value="Genomic_DNA"/>
</dbReference>
<feature type="compositionally biased region" description="Acidic residues" evidence="2">
    <location>
        <begin position="364"/>
        <end position="374"/>
    </location>
</feature>
<feature type="compositionally biased region" description="Polar residues" evidence="2">
    <location>
        <begin position="29"/>
        <end position="41"/>
    </location>
</feature>
<accession>B6K325</accession>
<dbReference type="JaponicusDB" id="SJAG_03007">
    <property type="gene designation" value="bdp1"/>
</dbReference>
<feature type="region of interest" description="Disordered" evidence="2">
    <location>
        <begin position="1"/>
        <end position="55"/>
    </location>
</feature>
<dbReference type="InterPro" id="IPR001005">
    <property type="entry name" value="SANT/Myb"/>
</dbReference>
<dbReference type="OrthoDB" id="272624at2759"/>
<feature type="compositionally biased region" description="Basic and acidic residues" evidence="2">
    <location>
        <begin position="445"/>
        <end position="460"/>
    </location>
</feature>
<feature type="region of interest" description="Disordered" evidence="2">
    <location>
        <begin position="114"/>
        <end position="144"/>
    </location>
</feature>
<dbReference type="GeneID" id="7051776"/>
<evidence type="ECO:0000256" key="2">
    <source>
        <dbReference type="SAM" id="MobiDB-lite"/>
    </source>
</evidence>
<feature type="compositionally biased region" description="Basic and acidic residues" evidence="2">
    <location>
        <begin position="391"/>
        <end position="401"/>
    </location>
</feature>
<protein>
    <submittedName>
        <fullName evidence="4">Transcription factor TFIIIB complex subunit bdp1</fullName>
    </submittedName>
</protein>
<dbReference type="SUPFAM" id="SSF46689">
    <property type="entry name" value="Homeodomain-like"/>
    <property type="match status" value="1"/>
</dbReference>
<feature type="region of interest" description="Disordered" evidence="2">
    <location>
        <begin position="329"/>
        <end position="460"/>
    </location>
</feature>
<sequence>MCAKTVKSSNKKDKGSSNTKRTRRKLQIKPSSPIVSPVTDETQNEANDDARFDRISRGNQLLSEVANQQIMARIHQQEARKQRRRSFSSSSQVSVKDSLFSSTDKLTRMADELANNLNQSPPRITESVSAPSSSKRPSKKKKKKKLFTAPSISFLLADEEVSSNVKTSNTRSRSFAKASTKDDAVSAELERNSELDDTMSVTSVASAASMPVVPFTRRRSFSRILEDDLSDDDDQGLIYSTPSEQLSHVQEVLSSYAVAEAEEEAANGNLSSEGLDEPPLEEQALQYSADVIDELDEESDDLAFAEMVKQSAISTTLSNLRDDTALSAEADGSNETNPQTAAENNTTADLEGVVPDSQRSQTDLDNESTVETESADISGNHKKRNQAARHPRSEVTVEIGDRVASMKARKRNATVKLAMDKDGSASDGSLSDQPLSQIVSSSQHDATKEVKLKSRKAKNSDKLSLEDRLEMEPLSQIVKESASQLESNMAAAFEAAGFSSQQKEDLASLKISESQDQGFPKLKAVTIPRRRKRKRFYDERIAGMTPEERETQQIDPTVFKMAQLCEDIGIGRRSQRFRELEKLEQEERIRKRRAAVAKREGSETPVLSPLATKAPEPSVAFAQEPEEEVVGTIDGIDEDQQPDLQSQEEKKPVRLSILDQMVVKMDSERSSGAGAATAVRTRVVDGKIVLDETSLEVDRHANEALSTGSLEVVEESALTRRVTSATWGRKQKSEKWDAASTEQFYKALSQWGTDFSLIANLFPGRTRRQIKLKFNIEERRNPKRVNFVLNNPTPVDMEEYTAVSGRVFRPVEDVESELASLRQEFKMERQRAQEMAKQNQAILEHDTKVAKTYVNSHVDKKPAVSNDENVEVVGTIEA</sequence>
<dbReference type="STRING" id="402676.B6K325"/>
<gene>
    <name evidence="5" type="primary">bdp1</name>
    <name evidence="4" type="ORF">SJAG_03007</name>
</gene>
<feature type="coiled-coil region" evidence="1">
    <location>
        <begin position="811"/>
        <end position="838"/>
    </location>
</feature>
<proteinExistence type="predicted"/>
<dbReference type="RefSeq" id="XP_002174175.2">
    <property type="nucleotide sequence ID" value="XM_002174139.2"/>
</dbReference>
<dbReference type="CDD" id="cd00167">
    <property type="entry name" value="SANT"/>
    <property type="match status" value="1"/>
</dbReference>
<evidence type="ECO:0000313" key="4">
    <source>
        <dbReference type="EMBL" id="EEB07882.2"/>
    </source>
</evidence>
<feature type="compositionally biased region" description="Polar residues" evidence="2">
    <location>
        <begin position="426"/>
        <end position="444"/>
    </location>
</feature>
<evidence type="ECO:0000259" key="3">
    <source>
        <dbReference type="SMART" id="SM00717"/>
    </source>
</evidence>
<feature type="compositionally biased region" description="Basic and acidic residues" evidence="2">
    <location>
        <begin position="179"/>
        <end position="191"/>
    </location>
</feature>
<dbReference type="SMART" id="SM00717">
    <property type="entry name" value="SANT"/>
    <property type="match status" value="1"/>
</dbReference>
<dbReference type="InterPro" id="IPR039467">
    <property type="entry name" value="TFIIIB_B''_Myb"/>
</dbReference>
<feature type="compositionally biased region" description="Basic residues" evidence="2">
    <location>
        <begin position="380"/>
        <end position="390"/>
    </location>
</feature>
<organism evidence="4 6">
    <name type="scientific">Schizosaccharomyces japonicus (strain yFS275 / FY16936)</name>
    <name type="common">Fission yeast</name>
    <dbReference type="NCBI Taxonomy" id="402676"/>
    <lineage>
        <taxon>Eukaryota</taxon>
        <taxon>Fungi</taxon>
        <taxon>Dikarya</taxon>
        <taxon>Ascomycota</taxon>
        <taxon>Taphrinomycotina</taxon>
        <taxon>Schizosaccharomycetes</taxon>
        <taxon>Schizosaccharomycetales</taxon>
        <taxon>Schizosaccharomycetaceae</taxon>
        <taxon>Schizosaccharomyces</taxon>
    </lineage>
</organism>
<feature type="compositionally biased region" description="Polar residues" evidence="2">
    <location>
        <begin position="333"/>
        <end position="348"/>
    </location>
</feature>
<keyword evidence="6" id="KW-1185">Reference proteome</keyword>
<evidence type="ECO:0000313" key="6">
    <source>
        <dbReference type="Proteomes" id="UP000001744"/>
    </source>
</evidence>
<evidence type="ECO:0000256" key="1">
    <source>
        <dbReference type="SAM" id="Coils"/>
    </source>
</evidence>
<feature type="region of interest" description="Disordered" evidence="2">
    <location>
        <begin position="163"/>
        <end position="191"/>
    </location>
</feature>
<dbReference type="GO" id="GO:0070898">
    <property type="term" value="P:RNA polymerase III preinitiation complex assembly"/>
    <property type="evidence" value="ECO:0000318"/>
    <property type="project" value="GO_Central"/>
</dbReference>
<dbReference type="GO" id="GO:0001156">
    <property type="term" value="F:TFIIIC-class transcription factor complex binding"/>
    <property type="evidence" value="ECO:0000318"/>
    <property type="project" value="GO_Central"/>
</dbReference>
<keyword evidence="1" id="KW-0175">Coiled coil</keyword>
<reference evidence="4 6" key="1">
    <citation type="journal article" date="2011" name="Science">
        <title>Comparative functional genomics of the fission yeasts.</title>
        <authorList>
            <person name="Rhind N."/>
            <person name="Chen Z."/>
            <person name="Yassour M."/>
            <person name="Thompson D.A."/>
            <person name="Haas B.J."/>
            <person name="Habib N."/>
            <person name="Wapinski I."/>
            <person name="Roy S."/>
            <person name="Lin M.F."/>
            <person name="Heiman D.I."/>
            <person name="Young S.K."/>
            <person name="Furuya K."/>
            <person name="Guo Y."/>
            <person name="Pidoux A."/>
            <person name="Chen H.M."/>
            <person name="Robbertse B."/>
            <person name="Goldberg J.M."/>
            <person name="Aoki K."/>
            <person name="Bayne E.H."/>
            <person name="Berlin A.M."/>
            <person name="Desjardins C.A."/>
            <person name="Dobbs E."/>
            <person name="Dukaj L."/>
            <person name="Fan L."/>
            <person name="FitzGerald M.G."/>
            <person name="French C."/>
            <person name="Gujja S."/>
            <person name="Hansen K."/>
            <person name="Keifenheim D."/>
            <person name="Levin J.Z."/>
            <person name="Mosher R.A."/>
            <person name="Mueller C.A."/>
            <person name="Pfiffner J."/>
            <person name="Priest M."/>
            <person name="Russ C."/>
            <person name="Smialowska A."/>
            <person name="Swoboda P."/>
            <person name="Sykes S.M."/>
            <person name="Vaughn M."/>
            <person name="Vengrova S."/>
            <person name="Yoder R."/>
            <person name="Zeng Q."/>
            <person name="Allshire R."/>
            <person name="Baulcombe D."/>
            <person name="Birren B.W."/>
            <person name="Brown W."/>
            <person name="Ekwall K."/>
            <person name="Kellis M."/>
            <person name="Leatherwood J."/>
            <person name="Levin H."/>
            <person name="Margalit H."/>
            <person name="Martienssen R."/>
            <person name="Nieduszynski C.A."/>
            <person name="Spatafora J.W."/>
            <person name="Friedman N."/>
            <person name="Dalgaard J.Z."/>
            <person name="Baumann P."/>
            <person name="Niki H."/>
            <person name="Regev A."/>
            <person name="Nusbaum C."/>
        </authorList>
    </citation>
    <scope>NUCLEOTIDE SEQUENCE [LARGE SCALE GENOMIC DNA]</scope>
    <source>
        <strain evidence="6">yFS275 / FY16936</strain>
    </source>
</reference>
<feature type="domain" description="Myb-like" evidence="3">
    <location>
        <begin position="732"/>
        <end position="780"/>
    </location>
</feature>
<feature type="region of interest" description="Disordered" evidence="2">
    <location>
        <begin position="74"/>
        <end position="94"/>
    </location>
</feature>
<dbReference type="Pfam" id="PF15963">
    <property type="entry name" value="Myb_DNA-bind_7"/>
    <property type="match status" value="1"/>
</dbReference>
<name>B6K325_SCHJY</name>